<gene>
    <name evidence="2" type="ORF">NOCA2690002</name>
</gene>
<proteinExistence type="predicted"/>
<dbReference type="Pfam" id="PF13400">
    <property type="entry name" value="Tad"/>
    <property type="match status" value="1"/>
</dbReference>
<evidence type="ECO:0000313" key="2">
    <source>
        <dbReference type="EMBL" id="CUR59861.1"/>
    </source>
</evidence>
<accession>A0A2P2CD33</accession>
<dbReference type="InterPro" id="IPR028087">
    <property type="entry name" value="Tad_N"/>
</dbReference>
<sequence>MSAARGPRRTKDEGGAVAVLFALLTLVLFGVAALGVDMGSMYQRKAETQSQADLAAMSGAPALASSSVVATAHANAVAKVRSFLVYNSKLGQAGGLTTAMLTDGNDANGEVTFPSTYTMKVVSPYARVDFTLAGAMGLSHADVAGTATVGVGTPGATAVMPFYAVSGSGCDYGAQSLTDPANGKKQSIVPTLAPPATNVGQTSNASLTTVTPYAFPVGVAATITAINGSQLSSVNKIGFFRSPTETPNAVEQVITSNTNNNMISTVAIPTVVTDNAGVWWIRTYTATGNKGWSPIGDSLPIRIGDGPIQCGAASNSGNFGTLKLARSSSPSTWAPDNMAVGLQSPLSLTAQTNPLSIPLCVVGGPSVTYTATTGSATRYAQTNCVDTDTGLTSLVTTQGLVTGTGSGYPGRLVKSTTTGVAGRQCGVNHTSSQRVQVGFSLNDDTLSCFMSDPTMPLSTIGSPTYSAGAALDPAIYSSPRFCYVPVLAVDPSNGGSLHYSIVDMRPCFITSEDNTSTYNSQKFVAGGTVSTTTTTNGLTVTSGKVTTLQVYFFNKSALPSTGDATAGVILSPDGPLVPVLTN</sequence>
<protein>
    <recommendedName>
        <fullName evidence="1">Putative Flp pilus-assembly TadG-like N-terminal domain-containing protein</fullName>
    </recommendedName>
</protein>
<feature type="domain" description="Putative Flp pilus-assembly TadG-like N-terminal" evidence="1">
    <location>
        <begin position="15"/>
        <end position="60"/>
    </location>
</feature>
<reference evidence="2" key="1">
    <citation type="submission" date="2015-08" db="EMBL/GenBank/DDBJ databases">
        <authorList>
            <person name="Babu N.S."/>
            <person name="Beckwith C.J."/>
            <person name="Beseler K.G."/>
            <person name="Brison A."/>
            <person name="Carone J.V."/>
            <person name="Caskin T.P."/>
            <person name="Diamond M."/>
            <person name="Durham M.E."/>
            <person name="Foxe J.M."/>
            <person name="Go M."/>
            <person name="Henderson B.A."/>
            <person name="Jones I.B."/>
            <person name="McGettigan J.A."/>
            <person name="Micheletti S.J."/>
            <person name="Nasrallah M.E."/>
            <person name="Ortiz D."/>
            <person name="Piller C.R."/>
            <person name="Privatt S.R."/>
            <person name="Schneider S.L."/>
            <person name="Sharp S."/>
            <person name="Smith T.C."/>
            <person name="Stanton J.D."/>
            <person name="Ullery H.E."/>
            <person name="Wilson R.J."/>
            <person name="Serrano M.G."/>
            <person name="Buck G."/>
            <person name="Lee V."/>
            <person name="Wang Y."/>
            <person name="Carvalho R."/>
            <person name="Voegtly L."/>
            <person name="Shi R."/>
            <person name="Duckworth R."/>
            <person name="Johnson A."/>
            <person name="Loviza R."/>
            <person name="Walstead R."/>
            <person name="Shah Z."/>
            <person name="Kiflezghi M."/>
            <person name="Wade K."/>
            <person name="Ball S.L."/>
            <person name="Bradley K.W."/>
            <person name="Asai D.J."/>
            <person name="Bowman C.A."/>
            <person name="Russell D.A."/>
            <person name="Pope W.H."/>
            <person name="Jacobs-Sera D."/>
            <person name="Hendrix R.W."/>
            <person name="Hatfull G.F."/>
        </authorList>
    </citation>
    <scope>NUCLEOTIDE SEQUENCE</scope>
</reference>
<name>A0A2P2CD33_9ZZZZ</name>
<evidence type="ECO:0000259" key="1">
    <source>
        <dbReference type="Pfam" id="PF13400"/>
    </source>
</evidence>
<dbReference type="EMBL" id="CZKA01000066">
    <property type="protein sequence ID" value="CUR59861.1"/>
    <property type="molecule type" value="Genomic_DNA"/>
</dbReference>
<dbReference type="AlphaFoldDB" id="A0A2P2CD33"/>
<organism evidence="2">
    <name type="scientific">metagenome</name>
    <dbReference type="NCBI Taxonomy" id="256318"/>
    <lineage>
        <taxon>unclassified sequences</taxon>
        <taxon>metagenomes</taxon>
    </lineage>
</organism>